<organism evidence="2 3">
    <name type="scientific">Symbiodinium natans</name>
    <dbReference type="NCBI Taxonomy" id="878477"/>
    <lineage>
        <taxon>Eukaryota</taxon>
        <taxon>Sar</taxon>
        <taxon>Alveolata</taxon>
        <taxon>Dinophyceae</taxon>
        <taxon>Suessiales</taxon>
        <taxon>Symbiodiniaceae</taxon>
        <taxon>Symbiodinium</taxon>
    </lineage>
</organism>
<dbReference type="OrthoDB" id="406489at2759"/>
<comment type="caution">
    <text evidence="2">The sequence shown here is derived from an EMBL/GenBank/DDBJ whole genome shotgun (WGS) entry which is preliminary data.</text>
</comment>
<evidence type="ECO:0000259" key="1">
    <source>
        <dbReference type="PROSITE" id="PS50053"/>
    </source>
</evidence>
<sequence length="493" mass="54468">MPEIILKVAASGAEIARLNAEPLELVSRLRSAAAAYGGPPELRCGLRLMFGSRVLRDHETLEASGLAGGGSVDVVKVPSLELWREGKVAWNSINVPVGGPLCIGLTVRQLARDRLLAFPAHPAWRHYLPRTEDEASEASCGMFSGCFPPAPAVDEYSDSIGKYVVKHFEPSDVWLIGASEQSASDVFVQTDRGYISARRIPLPLADASQAIHAFKFQDEVATVLLAPGRSGDAMEDLQGRGSYRNSISEKLRQATTARETTSPGIQHMSHHDLRDGVLQKFRLHGIAEDDFSKVHFELEGSPREFKFALPAVTHMEKAHAYKSAMEKFDWQDGEQSGGRLKVAQGCVSNALEDYAAGRDRCGQVVARLPEGWQYGQEVYDFEVCQLSDGKPKQLAKWRAQGHVNDHCQCLGDRLMLFAGSHAGEDAFYEEMQLIDWQTQEVIRKIPLRFTPPYIETEWGRGILNGSTQTFFVSFTEYGAAEDTSTFAFATPEM</sequence>
<reference evidence="2" key="1">
    <citation type="submission" date="2021-02" db="EMBL/GenBank/DDBJ databases">
        <authorList>
            <person name="Dougan E. K."/>
            <person name="Rhodes N."/>
            <person name="Thang M."/>
            <person name="Chan C."/>
        </authorList>
    </citation>
    <scope>NUCLEOTIDE SEQUENCE</scope>
</reference>
<proteinExistence type="predicted"/>
<keyword evidence="3" id="KW-1185">Reference proteome</keyword>
<gene>
    <name evidence="2" type="ORF">SNAT2548_LOCUS30192</name>
</gene>
<name>A0A812TSG4_9DINO</name>
<feature type="domain" description="Ubiquitin-like" evidence="1">
    <location>
        <begin position="2"/>
        <end position="75"/>
    </location>
</feature>
<dbReference type="EMBL" id="CAJNDS010002595">
    <property type="protein sequence ID" value="CAE7538552.1"/>
    <property type="molecule type" value="Genomic_DNA"/>
</dbReference>
<protein>
    <recommendedName>
        <fullName evidence="1">Ubiquitin-like domain-containing protein</fullName>
    </recommendedName>
</protein>
<dbReference type="InterPro" id="IPR000626">
    <property type="entry name" value="Ubiquitin-like_dom"/>
</dbReference>
<accession>A0A812TSG4</accession>
<evidence type="ECO:0000313" key="2">
    <source>
        <dbReference type="EMBL" id="CAE7538552.1"/>
    </source>
</evidence>
<dbReference type="PROSITE" id="PS50053">
    <property type="entry name" value="UBIQUITIN_2"/>
    <property type="match status" value="1"/>
</dbReference>
<evidence type="ECO:0000313" key="3">
    <source>
        <dbReference type="Proteomes" id="UP000604046"/>
    </source>
</evidence>
<dbReference type="AlphaFoldDB" id="A0A812TSG4"/>
<dbReference type="Proteomes" id="UP000604046">
    <property type="component" value="Unassembled WGS sequence"/>
</dbReference>